<comment type="caution">
    <text evidence="1">The sequence shown here is derived from an EMBL/GenBank/DDBJ whole genome shotgun (WGS) entry which is preliminary data.</text>
</comment>
<keyword evidence="2" id="KW-1185">Reference proteome</keyword>
<dbReference type="Proteomes" id="UP001060170">
    <property type="component" value="Chromosome 7"/>
</dbReference>
<proteinExistence type="predicted"/>
<sequence>MVILPKSIRLTGVFPLGGVLQLTLRPSVMEQAFLSEDIPIGASITGTVKNLTPTILIIKI</sequence>
<name>A0ACC0ECW2_9BASI</name>
<gene>
    <name evidence="1" type="ORF">MJO28_007092</name>
</gene>
<evidence type="ECO:0000313" key="1">
    <source>
        <dbReference type="EMBL" id="KAI7951408.1"/>
    </source>
</evidence>
<dbReference type="EMBL" id="CM045871">
    <property type="protein sequence ID" value="KAI7951408.1"/>
    <property type="molecule type" value="Genomic_DNA"/>
</dbReference>
<reference evidence="1 2" key="3">
    <citation type="journal article" date="2022" name="Microbiol. Spectr.">
        <title>Folding features and dynamics of 3D genome architecture in plant fungal pathogens.</title>
        <authorList>
            <person name="Xia C."/>
        </authorList>
    </citation>
    <scope>NUCLEOTIDE SEQUENCE [LARGE SCALE GENOMIC DNA]</scope>
    <source>
        <strain evidence="1 2">93-210</strain>
    </source>
</reference>
<evidence type="ECO:0000313" key="2">
    <source>
        <dbReference type="Proteomes" id="UP001060170"/>
    </source>
</evidence>
<reference evidence="2" key="2">
    <citation type="journal article" date="2018" name="Mol. Plant Microbe Interact.">
        <title>Genome sequence resources for the wheat stripe rust pathogen (Puccinia striiformis f. sp. tritici) and the barley stripe rust pathogen (Puccinia striiformis f. sp. hordei).</title>
        <authorList>
            <person name="Xia C."/>
            <person name="Wang M."/>
            <person name="Yin C."/>
            <person name="Cornejo O.E."/>
            <person name="Hulbert S.H."/>
            <person name="Chen X."/>
        </authorList>
    </citation>
    <scope>NUCLEOTIDE SEQUENCE [LARGE SCALE GENOMIC DNA]</scope>
    <source>
        <strain evidence="2">93-210</strain>
    </source>
</reference>
<reference evidence="2" key="1">
    <citation type="journal article" date="2018" name="BMC Genomics">
        <title>Genomic insights into host adaptation between the wheat stripe rust pathogen (Puccinia striiformis f. sp. tritici) and the barley stripe rust pathogen (Puccinia striiformis f. sp. hordei).</title>
        <authorList>
            <person name="Xia C."/>
            <person name="Wang M."/>
            <person name="Yin C."/>
            <person name="Cornejo O.E."/>
            <person name="Hulbert S.H."/>
            <person name="Chen X."/>
        </authorList>
    </citation>
    <scope>NUCLEOTIDE SEQUENCE [LARGE SCALE GENOMIC DNA]</scope>
    <source>
        <strain evidence="2">93-210</strain>
    </source>
</reference>
<protein>
    <submittedName>
        <fullName evidence="1">Uncharacterized protein</fullName>
    </submittedName>
</protein>
<organism evidence="1 2">
    <name type="scientific">Puccinia striiformis f. sp. tritici</name>
    <dbReference type="NCBI Taxonomy" id="168172"/>
    <lineage>
        <taxon>Eukaryota</taxon>
        <taxon>Fungi</taxon>
        <taxon>Dikarya</taxon>
        <taxon>Basidiomycota</taxon>
        <taxon>Pucciniomycotina</taxon>
        <taxon>Pucciniomycetes</taxon>
        <taxon>Pucciniales</taxon>
        <taxon>Pucciniaceae</taxon>
        <taxon>Puccinia</taxon>
    </lineage>
</organism>
<accession>A0ACC0ECW2</accession>